<reference evidence="2" key="1">
    <citation type="journal article" date="2023" name="Mol. Phylogenet. Evol.">
        <title>Genome-scale phylogeny and comparative genomics of the fungal order Sordariales.</title>
        <authorList>
            <person name="Hensen N."/>
            <person name="Bonometti L."/>
            <person name="Westerberg I."/>
            <person name="Brannstrom I.O."/>
            <person name="Guillou S."/>
            <person name="Cros-Aarteil S."/>
            <person name="Calhoun S."/>
            <person name="Haridas S."/>
            <person name="Kuo A."/>
            <person name="Mondo S."/>
            <person name="Pangilinan J."/>
            <person name="Riley R."/>
            <person name="LaButti K."/>
            <person name="Andreopoulos B."/>
            <person name="Lipzen A."/>
            <person name="Chen C."/>
            <person name="Yan M."/>
            <person name="Daum C."/>
            <person name="Ng V."/>
            <person name="Clum A."/>
            <person name="Steindorff A."/>
            <person name="Ohm R.A."/>
            <person name="Martin F."/>
            <person name="Silar P."/>
            <person name="Natvig D.O."/>
            <person name="Lalanne C."/>
            <person name="Gautier V."/>
            <person name="Ament-Velasquez S.L."/>
            <person name="Kruys A."/>
            <person name="Hutchinson M.I."/>
            <person name="Powell A.J."/>
            <person name="Barry K."/>
            <person name="Miller A.N."/>
            <person name="Grigoriev I.V."/>
            <person name="Debuchy R."/>
            <person name="Gladieux P."/>
            <person name="Hiltunen Thoren M."/>
            <person name="Johannesson H."/>
        </authorList>
    </citation>
    <scope>NUCLEOTIDE SEQUENCE</scope>
    <source>
        <strain evidence="2">CBS 955.72</strain>
    </source>
</reference>
<name>A0AAJ0HAK4_9PEZI</name>
<dbReference type="Proteomes" id="UP001275084">
    <property type="component" value="Unassembled WGS sequence"/>
</dbReference>
<protein>
    <recommendedName>
        <fullName evidence="4">Myb/SANT-like domain-containing protein</fullName>
    </recommendedName>
</protein>
<accession>A0AAJ0HAK4</accession>
<feature type="compositionally biased region" description="Low complexity" evidence="1">
    <location>
        <begin position="176"/>
        <end position="189"/>
    </location>
</feature>
<feature type="compositionally biased region" description="Polar residues" evidence="1">
    <location>
        <begin position="241"/>
        <end position="255"/>
    </location>
</feature>
<sequence length="348" mass="39446">MVQQQQQDEQSAVKRIKFTQDMTAKLMVWFNECKAQGLFSSSKRKDYGTAWETVFLKCVEAWPRYPWNKEAIANKYNSERKRFVAWKTLLAYSGVSYDWAAHLPVASEATWQQFFARYNTSSRSILWLRNQPLGDERVYESVFWREMATGEHIFEAGDATQRVLVEFSQRDTQDLSDGPGSSDSGRDNSLMLDSESSEDEVIHSEASQAISQRSSAAPASARRLTPAQQRRRETDPDITPASGSQPAVTVPPSNQRRSRDSTTESEAVVMGRSMREAAAIIAGLPGARDLALAVEDLQAEFVGKISGEEMLFCCEYLRKEPMMAAMWLKLSPEIKRLYVERWKIGPLE</sequence>
<dbReference type="EMBL" id="JAUIQD010000006">
    <property type="protein sequence ID" value="KAK3346071.1"/>
    <property type="molecule type" value="Genomic_DNA"/>
</dbReference>
<gene>
    <name evidence="2" type="ORF">B0T25DRAFT_460335</name>
</gene>
<reference evidence="2" key="2">
    <citation type="submission" date="2023-06" db="EMBL/GenBank/DDBJ databases">
        <authorList>
            <consortium name="Lawrence Berkeley National Laboratory"/>
            <person name="Haridas S."/>
            <person name="Hensen N."/>
            <person name="Bonometti L."/>
            <person name="Westerberg I."/>
            <person name="Brannstrom I.O."/>
            <person name="Guillou S."/>
            <person name="Cros-Aarteil S."/>
            <person name="Calhoun S."/>
            <person name="Kuo A."/>
            <person name="Mondo S."/>
            <person name="Pangilinan J."/>
            <person name="Riley R."/>
            <person name="Labutti K."/>
            <person name="Andreopoulos B."/>
            <person name="Lipzen A."/>
            <person name="Chen C."/>
            <person name="Yanf M."/>
            <person name="Daum C."/>
            <person name="Ng V."/>
            <person name="Clum A."/>
            <person name="Steindorff A."/>
            <person name="Ohm R."/>
            <person name="Martin F."/>
            <person name="Silar P."/>
            <person name="Natvig D."/>
            <person name="Lalanne C."/>
            <person name="Gautier V."/>
            <person name="Ament-Velasquez S.L."/>
            <person name="Kruys A."/>
            <person name="Hutchinson M.I."/>
            <person name="Powell A.J."/>
            <person name="Barry K."/>
            <person name="Miller A.N."/>
            <person name="Grigoriev I.V."/>
            <person name="Debuchy R."/>
            <person name="Gladieux P."/>
            <person name="Thoren M.H."/>
            <person name="Johannesson H."/>
        </authorList>
    </citation>
    <scope>NUCLEOTIDE SEQUENCE</scope>
    <source>
        <strain evidence="2">CBS 955.72</strain>
    </source>
</reference>
<evidence type="ECO:0008006" key="4">
    <source>
        <dbReference type="Google" id="ProtNLM"/>
    </source>
</evidence>
<evidence type="ECO:0000256" key="1">
    <source>
        <dbReference type="SAM" id="MobiDB-lite"/>
    </source>
</evidence>
<evidence type="ECO:0000313" key="2">
    <source>
        <dbReference type="EMBL" id="KAK3346071.1"/>
    </source>
</evidence>
<feature type="compositionally biased region" description="Low complexity" evidence="1">
    <location>
        <begin position="204"/>
        <end position="223"/>
    </location>
</feature>
<evidence type="ECO:0000313" key="3">
    <source>
        <dbReference type="Proteomes" id="UP001275084"/>
    </source>
</evidence>
<feature type="region of interest" description="Disordered" evidence="1">
    <location>
        <begin position="170"/>
        <end position="268"/>
    </location>
</feature>
<dbReference type="AlphaFoldDB" id="A0AAJ0HAK4"/>
<organism evidence="2 3">
    <name type="scientific">Lasiosphaeria hispida</name>
    <dbReference type="NCBI Taxonomy" id="260671"/>
    <lineage>
        <taxon>Eukaryota</taxon>
        <taxon>Fungi</taxon>
        <taxon>Dikarya</taxon>
        <taxon>Ascomycota</taxon>
        <taxon>Pezizomycotina</taxon>
        <taxon>Sordariomycetes</taxon>
        <taxon>Sordariomycetidae</taxon>
        <taxon>Sordariales</taxon>
        <taxon>Lasiosphaeriaceae</taxon>
        <taxon>Lasiosphaeria</taxon>
    </lineage>
</organism>
<comment type="caution">
    <text evidence="2">The sequence shown here is derived from an EMBL/GenBank/DDBJ whole genome shotgun (WGS) entry which is preliminary data.</text>
</comment>
<proteinExistence type="predicted"/>
<keyword evidence="3" id="KW-1185">Reference proteome</keyword>